<dbReference type="Pfam" id="PF03466">
    <property type="entry name" value="LysR_substrate"/>
    <property type="match status" value="1"/>
</dbReference>
<dbReference type="Gene3D" id="3.40.190.290">
    <property type="match status" value="1"/>
</dbReference>
<dbReference type="InterPro" id="IPR036388">
    <property type="entry name" value="WH-like_DNA-bd_sf"/>
</dbReference>
<evidence type="ECO:0000259" key="5">
    <source>
        <dbReference type="PROSITE" id="PS50931"/>
    </source>
</evidence>
<keyword evidence="4" id="KW-0804">Transcription</keyword>
<dbReference type="GO" id="GO:0003677">
    <property type="term" value="F:DNA binding"/>
    <property type="evidence" value="ECO:0007669"/>
    <property type="project" value="UniProtKB-KW"/>
</dbReference>
<dbReference type="PROSITE" id="PS50931">
    <property type="entry name" value="HTH_LYSR"/>
    <property type="match status" value="1"/>
</dbReference>
<evidence type="ECO:0000256" key="3">
    <source>
        <dbReference type="ARBA" id="ARBA00023125"/>
    </source>
</evidence>
<dbReference type="PANTHER" id="PTHR30419">
    <property type="entry name" value="HTH-TYPE TRANSCRIPTIONAL REGULATOR YBHD"/>
    <property type="match status" value="1"/>
</dbReference>
<evidence type="ECO:0000313" key="6">
    <source>
        <dbReference type="EMBL" id="GGJ78906.1"/>
    </source>
</evidence>
<comment type="similarity">
    <text evidence="1">Belongs to the LysR transcriptional regulatory family.</text>
</comment>
<keyword evidence="2" id="KW-0805">Transcription regulation</keyword>
<organism evidence="6 7">
    <name type="scientific">Pseudomonas matsuisoli</name>
    <dbReference type="NCBI Taxonomy" id="1515666"/>
    <lineage>
        <taxon>Bacteria</taxon>
        <taxon>Pseudomonadati</taxon>
        <taxon>Pseudomonadota</taxon>
        <taxon>Gammaproteobacteria</taxon>
        <taxon>Pseudomonadales</taxon>
        <taxon>Pseudomonadaceae</taxon>
        <taxon>Pseudomonas</taxon>
    </lineage>
</organism>
<dbReference type="PANTHER" id="PTHR30419:SF8">
    <property type="entry name" value="NITROGEN ASSIMILATION TRANSCRIPTIONAL ACTIVATOR-RELATED"/>
    <property type="match status" value="1"/>
</dbReference>
<proteinExistence type="inferred from homology"/>
<dbReference type="InterPro" id="IPR050950">
    <property type="entry name" value="HTH-type_LysR_regulators"/>
</dbReference>
<keyword evidence="3" id="KW-0238">DNA-binding</keyword>
<dbReference type="SUPFAM" id="SSF46785">
    <property type="entry name" value="Winged helix' DNA-binding domain"/>
    <property type="match status" value="1"/>
</dbReference>
<name>A0A917URE3_9PSED</name>
<evidence type="ECO:0000256" key="1">
    <source>
        <dbReference type="ARBA" id="ARBA00009437"/>
    </source>
</evidence>
<dbReference type="GO" id="GO:0003700">
    <property type="term" value="F:DNA-binding transcription factor activity"/>
    <property type="evidence" value="ECO:0007669"/>
    <property type="project" value="InterPro"/>
</dbReference>
<reference evidence="6" key="2">
    <citation type="submission" date="2020-09" db="EMBL/GenBank/DDBJ databases">
        <authorList>
            <person name="Sun Q."/>
            <person name="Ohkuma M."/>
        </authorList>
    </citation>
    <scope>NUCLEOTIDE SEQUENCE</scope>
    <source>
        <strain evidence="6">JCM 30078</strain>
    </source>
</reference>
<dbReference type="Pfam" id="PF00126">
    <property type="entry name" value="HTH_1"/>
    <property type="match status" value="1"/>
</dbReference>
<dbReference type="SUPFAM" id="SSF53850">
    <property type="entry name" value="Periplasmic binding protein-like II"/>
    <property type="match status" value="1"/>
</dbReference>
<evidence type="ECO:0000256" key="4">
    <source>
        <dbReference type="ARBA" id="ARBA00023163"/>
    </source>
</evidence>
<feature type="domain" description="HTH lysR-type" evidence="5">
    <location>
        <begin position="1"/>
        <end position="58"/>
    </location>
</feature>
<sequence>MQLRSLKYFDAVARCRSIRQAAERLHVAPTALSRQIAQLEYDLGASLIERSPKGVRLTPAGELLAAQAERTLGELHDLRDRITDLRELGAGHVSLHVSEGLAAGLVAPVLAELGRDHPRLRFSVTIASAPAIVQSVREQSCDIGVAFFIPEEEGIVRTRVGQLDQYLIVGAEHPLARFESVRFEALLGLPLALPDTGYGVRRTLNRLAEARGTLLRPAYVTPSIEMQKSLLRARAAALVLPRLAVEHECASGEFKALAIEEPALRNVTLDLCTSARAQPNAAVQATLDRFEQAFREEEGVALMCAG</sequence>
<evidence type="ECO:0000313" key="7">
    <source>
        <dbReference type="Proteomes" id="UP000635983"/>
    </source>
</evidence>
<evidence type="ECO:0000256" key="2">
    <source>
        <dbReference type="ARBA" id="ARBA00023015"/>
    </source>
</evidence>
<dbReference type="InterPro" id="IPR005119">
    <property type="entry name" value="LysR_subst-bd"/>
</dbReference>
<comment type="caution">
    <text evidence="6">The sequence shown here is derived from an EMBL/GenBank/DDBJ whole genome shotgun (WGS) entry which is preliminary data.</text>
</comment>
<dbReference type="AlphaFoldDB" id="A0A917URE3"/>
<dbReference type="Proteomes" id="UP000635983">
    <property type="component" value="Unassembled WGS sequence"/>
</dbReference>
<dbReference type="FunFam" id="1.10.10.10:FF:000001">
    <property type="entry name" value="LysR family transcriptional regulator"/>
    <property type="match status" value="1"/>
</dbReference>
<reference evidence="6" key="1">
    <citation type="journal article" date="2014" name="Int. J. Syst. Evol. Microbiol.">
        <title>Complete genome sequence of Corynebacterium casei LMG S-19264T (=DSM 44701T), isolated from a smear-ripened cheese.</title>
        <authorList>
            <consortium name="US DOE Joint Genome Institute (JGI-PGF)"/>
            <person name="Walter F."/>
            <person name="Albersmeier A."/>
            <person name="Kalinowski J."/>
            <person name="Ruckert C."/>
        </authorList>
    </citation>
    <scope>NUCLEOTIDE SEQUENCE</scope>
    <source>
        <strain evidence="6">JCM 30078</strain>
    </source>
</reference>
<protein>
    <submittedName>
        <fullName evidence="6">LysR family transcriptional regulator</fullName>
    </submittedName>
</protein>
<dbReference type="InterPro" id="IPR036390">
    <property type="entry name" value="WH_DNA-bd_sf"/>
</dbReference>
<dbReference type="Gene3D" id="1.10.10.10">
    <property type="entry name" value="Winged helix-like DNA-binding domain superfamily/Winged helix DNA-binding domain"/>
    <property type="match status" value="1"/>
</dbReference>
<keyword evidence="7" id="KW-1185">Reference proteome</keyword>
<dbReference type="GO" id="GO:0005829">
    <property type="term" value="C:cytosol"/>
    <property type="evidence" value="ECO:0007669"/>
    <property type="project" value="TreeGrafter"/>
</dbReference>
<dbReference type="EMBL" id="BMPO01000001">
    <property type="protein sequence ID" value="GGJ78906.1"/>
    <property type="molecule type" value="Genomic_DNA"/>
</dbReference>
<gene>
    <name evidence="6" type="ORF">GCM10009304_01010</name>
</gene>
<accession>A0A917URE3</accession>
<dbReference type="InterPro" id="IPR000847">
    <property type="entry name" value="LysR_HTH_N"/>
</dbReference>
<dbReference type="RefSeq" id="WP_188981190.1">
    <property type="nucleotide sequence ID" value="NZ_BMPO01000001.1"/>
</dbReference>